<dbReference type="AlphaFoldDB" id="A0A1M6T9J0"/>
<accession>A0A1M6T9J0</accession>
<sequence>MNYLLALALLALPALASAQSFAPTLPPVKTTSFPQDTVRITQFGAVPDGLTANTKAFTDAMEACSRKGGGVVLVPRCHWRTGPLTLRSNVNLHLAAGAFVQFSDNRADYQLIKTNWEGLDAVRNQPLLYGKNLEMVQKGRTPEGEWKKLVASGGFLNEKQDRWYPSEQSLKGTTVKEAGVLTPEKSEIKDFEDLKDYVRPDFLVLDGCQRLLIEGVTFQNSPAWTVHPMRSQDVTVRDITVRSGPYTPTPTPWTSNPSTGPWWKAAPST</sequence>
<dbReference type="InterPro" id="IPR011050">
    <property type="entry name" value="Pectin_lyase_fold/virulence"/>
</dbReference>
<dbReference type="RefSeq" id="WP_073281924.1">
    <property type="nucleotide sequence ID" value="NZ_FRAS01000003.1"/>
</dbReference>
<evidence type="ECO:0000313" key="3">
    <source>
        <dbReference type="EMBL" id="SHK53516.1"/>
    </source>
</evidence>
<reference evidence="4" key="1">
    <citation type="submission" date="2016-11" db="EMBL/GenBank/DDBJ databases">
        <authorList>
            <person name="Varghese N."/>
            <person name="Submissions S."/>
        </authorList>
    </citation>
    <scope>NUCLEOTIDE SEQUENCE [LARGE SCALE GENOMIC DNA]</scope>
    <source>
        <strain evidence="4">DSM 18569</strain>
    </source>
</reference>
<dbReference type="EMBL" id="FRAS01000003">
    <property type="protein sequence ID" value="SHK53516.1"/>
    <property type="molecule type" value="Genomic_DNA"/>
</dbReference>
<evidence type="ECO:0000313" key="4">
    <source>
        <dbReference type="Proteomes" id="UP000183947"/>
    </source>
</evidence>
<dbReference type="SUPFAM" id="SSF51126">
    <property type="entry name" value="Pectin lyase-like"/>
    <property type="match status" value="1"/>
</dbReference>
<feature type="compositionally biased region" description="Low complexity" evidence="1">
    <location>
        <begin position="252"/>
        <end position="263"/>
    </location>
</feature>
<feature type="signal peptide" evidence="2">
    <location>
        <begin position="1"/>
        <end position="22"/>
    </location>
</feature>
<organism evidence="3 4">
    <name type="scientific">Hymenobacter psychrotolerans DSM 18569</name>
    <dbReference type="NCBI Taxonomy" id="1121959"/>
    <lineage>
        <taxon>Bacteria</taxon>
        <taxon>Pseudomonadati</taxon>
        <taxon>Bacteroidota</taxon>
        <taxon>Cytophagia</taxon>
        <taxon>Cytophagales</taxon>
        <taxon>Hymenobacteraceae</taxon>
        <taxon>Hymenobacter</taxon>
    </lineage>
</organism>
<proteinExistence type="predicted"/>
<protein>
    <recommendedName>
        <fullName evidence="5">Pectate lyase superfamily protein</fullName>
    </recommendedName>
</protein>
<dbReference type="Gene3D" id="2.160.20.10">
    <property type="entry name" value="Single-stranded right-handed beta-helix, Pectin lyase-like"/>
    <property type="match status" value="1"/>
</dbReference>
<gene>
    <name evidence="3" type="ORF">SAMN02746009_01120</name>
</gene>
<evidence type="ECO:0008006" key="5">
    <source>
        <dbReference type="Google" id="ProtNLM"/>
    </source>
</evidence>
<evidence type="ECO:0000256" key="1">
    <source>
        <dbReference type="SAM" id="MobiDB-lite"/>
    </source>
</evidence>
<name>A0A1M6T9J0_9BACT</name>
<dbReference type="PANTHER" id="PTHR31339:SF9">
    <property type="entry name" value="PLASMIN AND FIBRONECTIN-BINDING PROTEIN A"/>
    <property type="match status" value="1"/>
</dbReference>
<dbReference type="InterPro" id="IPR051801">
    <property type="entry name" value="GH28_Enzymes"/>
</dbReference>
<feature type="chain" id="PRO_5012206713" description="Pectate lyase superfamily protein" evidence="2">
    <location>
        <begin position="23"/>
        <end position="269"/>
    </location>
</feature>
<keyword evidence="2" id="KW-0732">Signal</keyword>
<evidence type="ECO:0000256" key="2">
    <source>
        <dbReference type="SAM" id="SignalP"/>
    </source>
</evidence>
<dbReference type="PANTHER" id="PTHR31339">
    <property type="entry name" value="PECTIN LYASE-RELATED"/>
    <property type="match status" value="1"/>
</dbReference>
<dbReference type="Proteomes" id="UP000183947">
    <property type="component" value="Unassembled WGS sequence"/>
</dbReference>
<keyword evidence="4" id="KW-1185">Reference proteome</keyword>
<dbReference type="InterPro" id="IPR012334">
    <property type="entry name" value="Pectin_lyas_fold"/>
</dbReference>
<dbReference type="STRING" id="1121959.SAMN02746009_01120"/>
<feature type="region of interest" description="Disordered" evidence="1">
    <location>
        <begin position="243"/>
        <end position="269"/>
    </location>
</feature>